<dbReference type="RefSeq" id="WP_176066885.1">
    <property type="nucleotide sequence ID" value="NZ_BJTG01000007.1"/>
</dbReference>
<proteinExistence type="predicted"/>
<sequence>MRLARLALLPLALLLPALTHADGRFEALRGHATRLDSLGPFLERYVGSCKDAFTRADCEQNVRRVRRGLDGNVYAASVAEQTLDLVRPQRTRSGFRFVVTPFIDGGGIALTNGEPRRQDAAGRPLIQFIVIEGALPDGMDELELESALRTGRLQMEVLFRPEGAWKLKRKGEPGFYEGVKARFLAIRLVDSRSGAEIASKVLSG</sequence>
<evidence type="ECO:0000313" key="3">
    <source>
        <dbReference type="Proteomes" id="UP000503640"/>
    </source>
</evidence>
<protein>
    <submittedName>
        <fullName evidence="2">Uncharacterized protein</fullName>
    </submittedName>
</protein>
<keyword evidence="1" id="KW-0732">Signal</keyword>
<dbReference type="AlphaFoldDB" id="A0A7I9VPV8"/>
<feature type="chain" id="PRO_5029729918" evidence="1">
    <location>
        <begin position="22"/>
        <end position="204"/>
    </location>
</feature>
<evidence type="ECO:0000313" key="2">
    <source>
        <dbReference type="EMBL" id="GEJ58391.1"/>
    </source>
</evidence>
<gene>
    <name evidence="2" type="ORF">AMYX_31320</name>
</gene>
<name>A0A7I9VPV8_9BACT</name>
<organism evidence="2 3">
    <name type="scientific">Anaeromyxobacter diazotrophicus</name>
    <dbReference type="NCBI Taxonomy" id="2590199"/>
    <lineage>
        <taxon>Bacteria</taxon>
        <taxon>Pseudomonadati</taxon>
        <taxon>Myxococcota</taxon>
        <taxon>Myxococcia</taxon>
        <taxon>Myxococcales</taxon>
        <taxon>Cystobacterineae</taxon>
        <taxon>Anaeromyxobacteraceae</taxon>
        <taxon>Anaeromyxobacter</taxon>
    </lineage>
</organism>
<keyword evidence="3" id="KW-1185">Reference proteome</keyword>
<dbReference type="EMBL" id="BJTG01000007">
    <property type="protein sequence ID" value="GEJ58391.1"/>
    <property type="molecule type" value="Genomic_DNA"/>
</dbReference>
<comment type="caution">
    <text evidence="2">The sequence shown here is derived from an EMBL/GenBank/DDBJ whole genome shotgun (WGS) entry which is preliminary data.</text>
</comment>
<dbReference type="InterPro" id="IPR045710">
    <property type="entry name" value="DUF6066"/>
</dbReference>
<dbReference type="Pfam" id="PF19542">
    <property type="entry name" value="DUF6066"/>
    <property type="match status" value="1"/>
</dbReference>
<reference evidence="3" key="1">
    <citation type="journal article" date="2020" name="Appl. Environ. Microbiol.">
        <title>Diazotrophic Anaeromyxobacter Isolates from Soils.</title>
        <authorList>
            <person name="Masuda Y."/>
            <person name="Yamanaka H."/>
            <person name="Xu Z.X."/>
            <person name="Shiratori Y."/>
            <person name="Aono T."/>
            <person name="Amachi S."/>
            <person name="Senoo K."/>
            <person name="Itoh H."/>
        </authorList>
    </citation>
    <scope>NUCLEOTIDE SEQUENCE [LARGE SCALE GENOMIC DNA]</scope>
    <source>
        <strain evidence="3">R267</strain>
    </source>
</reference>
<dbReference type="Proteomes" id="UP000503640">
    <property type="component" value="Unassembled WGS sequence"/>
</dbReference>
<accession>A0A7I9VPV8</accession>
<feature type="signal peptide" evidence="1">
    <location>
        <begin position="1"/>
        <end position="21"/>
    </location>
</feature>
<evidence type="ECO:0000256" key="1">
    <source>
        <dbReference type="SAM" id="SignalP"/>
    </source>
</evidence>